<evidence type="ECO:0000256" key="3">
    <source>
        <dbReference type="ARBA" id="ARBA00008218"/>
    </source>
</evidence>
<dbReference type="OrthoDB" id="21368at2759"/>
<dbReference type="PANTHER" id="PTHR31077">
    <property type="entry name" value="U4/U6.U5 SMALL NUCLEAR RIBONUCLEOPROTEIN 27 KDA PROTEIN"/>
    <property type="match status" value="1"/>
</dbReference>
<dbReference type="GO" id="GO:0071011">
    <property type="term" value="C:precatalytic spliceosome"/>
    <property type="evidence" value="ECO:0007669"/>
    <property type="project" value="TreeGrafter"/>
</dbReference>
<proteinExistence type="inferred from homology"/>
<sequence length="305" mass="35392">MADSSRRPRRPDSKQMWDELDRRAPIPLPTRERDEPRRDDRRDDKRRYRSRSPRRDHRGGRREARERGGRRDDRDRDGPRDRDKGRDFRGARGGGRRDDDRNRDQDGARERGMYEPAEKILPHRSRSDTVRCEDHGRDSRDKPRERSRDRDWDRRGTRSRSPRRDPRDGRRDADKEVMVEGGGEKSKSVKLEEGDTKSRTTTPPVSFKVGVSGAQDHDRMDMDSGRGKGKSADADLEDDDEIVIEDDGMAAMQAMMGFGGFSTTHNKKVPGNDISAVRKEKKTEYRQYMNRVGGFNRPLSPTRDS</sequence>
<comment type="caution">
    <text evidence="10">The sequence shown here is derived from an EMBL/GenBank/DDBJ whole genome shotgun (WGS) entry which is preliminary data.</text>
</comment>
<dbReference type="GO" id="GO:0008380">
    <property type="term" value="P:RNA splicing"/>
    <property type="evidence" value="ECO:0007669"/>
    <property type="project" value="UniProtKB-KW"/>
</dbReference>
<feature type="region of interest" description="Disordered" evidence="8">
    <location>
        <begin position="1"/>
        <end position="240"/>
    </location>
</feature>
<dbReference type="Proteomes" id="UP000701801">
    <property type="component" value="Unassembled WGS sequence"/>
</dbReference>
<evidence type="ECO:0000256" key="2">
    <source>
        <dbReference type="ARBA" id="ARBA00004123"/>
    </source>
</evidence>
<keyword evidence="5" id="KW-0507">mRNA processing</keyword>
<dbReference type="GO" id="GO:0006397">
    <property type="term" value="P:mRNA processing"/>
    <property type="evidence" value="ECO:0007669"/>
    <property type="project" value="UniProtKB-KW"/>
</dbReference>
<evidence type="ECO:0000256" key="4">
    <source>
        <dbReference type="ARBA" id="ARBA00011825"/>
    </source>
</evidence>
<dbReference type="PANTHER" id="PTHR31077:SF1">
    <property type="entry name" value="U4_U6.U5 SMALL NUCLEAR RIBONUCLEOPROTEIN 27 KDA PROTEIN"/>
    <property type="match status" value="1"/>
</dbReference>
<reference evidence="10" key="1">
    <citation type="submission" date="2021-07" db="EMBL/GenBank/DDBJ databases">
        <authorList>
            <person name="Durling M."/>
        </authorList>
    </citation>
    <scope>NUCLEOTIDE SEQUENCE</scope>
</reference>
<feature type="domain" description="U4/U6.U5 small nuclear ribonucleoprotein 27kDa protein" evidence="9">
    <location>
        <begin position="249"/>
        <end position="302"/>
    </location>
</feature>
<evidence type="ECO:0000313" key="10">
    <source>
        <dbReference type="EMBL" id="CAG8974832.1"/>
    </source>
</evidence>
<keyword evidence="7" id="KW-0539">Nucleus</keyword>
<feature type="compositionally biased region" description="Basic and acidic residues" evidence="8">
    <location>
        <begin position="215"/>
        <end position="233"/>
    </location>
</feature>
<name>A0A9N9LKY5_9HELO</name>
<keyword evidence="6" id="KW-0508">mRNA splicing</keyword>
<keyword evidence="11" id="KW-1185">Reference proteome</keyword>
<dbReference type="Pfam" id="PF08648">
    <property type="entry name" value="SNRNP27"/>
    <property type="match status" value="1"/>
</dbReference>
<feature type="compositionally biased region" description="Basic residues" evidence="8">
    <location>
        <begin position="47"/>
        <end position="60"/>
    </location>
</feature>
<protein>
    <recommendedName>
        <fullName evidence="9">U4/U6.U5 small nuclear ribonucleoprotein 27kDa protein domain-containing protein</fullName>
    </recommendedName>
</protein>
<evidence type="ECO:0000256" key="5">
    <source>
        <dbReference type="ARBA" id="ARBA00022664"/>
    </source>
</evidence>
<comment type="subunit">
    <text evidence="4">Part of a tri-snRNP complex.</text>
</comment>
<dbReference type="InterPro" id="IPR013957">
    <property type="entry name" value="SNRNP27"/>
</dbReference>
<comment type="similarity">
    <text evidence="3">Belongs to the SNUT3 family.</text>
</comment>
<feature type="compositionally biased region" description="Basic and acidic residues" evidence="8">
    <location>
        <begin position="1"/>
        <end position="46"/>
    </location>
</feature>
<evidence type="ECO:0000313" key="11">
    <source>
        <dbReference type="Proteomes" id="UP000701801"/>
    </source>
</evidence>
<dbReference type="EMBL" id="CAJVRM010000116">
    <property type="protein sequence ID" value="CAG8974832.1"/>
    <property type="molecule type" value="Genomic_DNA"/>
</dbReference>
<comment type="subcellular location">
    <subcellularLocation>
        <location evidence="2">Nucleus</location>
    </subcellularLocation>
</comment>
<evidence type="ECO:0000259" key="9">
    <source>
        <dbReference type="Pfam" id="PF08648"/>
    </source>
</evidence>
<dbReference type="AlphaFoldDB" id="A0A9N9LKY5"/>
<evidence type="ECO:0000256" key="6">
    <source>
        <dbReference type="ARBA" id="ARBA00023187"/>
    </source>
</evidence>
<comment type="function">
    <text evidence="1">May play a role in mRNA splicing.</text>
</comment>
<evidence type="ECO:0000256" key="8">
    <source>
        <dbReference type="SAM" id="MobiDB-lite"/>
    </source>
</evidence>
<gene>
    <name evidence="10" type="ORF">HYALB_00000447</name>
</gene>
<accession>A0A9N9LKY5</accession>
<feature type="compositionally biased region" description="Basic and acidic residues" evidence="8">
    <location>
        <begin position="61"/>
        <end position="198"/>
    </location>
</feature>
<evidence type="ECO:0000256" key="1">
    <source>
        <dbReference type="ARBA" id="ARBA00003632"/>
    </source>
</evidence>
<evidence type="ECO:0000256" key="7">
    <source>
        <dbReference type="ARBA" id="ARBA00023242"/>
    </source>
</evidence>
<organism evidence="10 11">
    <name type="scientific">Hymenoscyphus albidus</name>
    <dbReference type="NCBI Taxonomy" id="595503"/>
    <lineage>
        <taxon>Eukaryota</taxon>
        <taxon>Fungi</taxon>
        <taxon>Dikarya</taxon>
        <taxon>Ascomycota</taxon>
        <taxon>Pezizomycotina</taxon>
        <taxon>Leotiomycetes</taxon>
        <taxon>Helotiales</taxon>
        <taxon>Helotiaceae</taxon>
        <taxon>Hymenoscyphus</taxon>
    </lineage>
</organism>